<dbReference type="Proteomes" id="UP000254875">
    <property type="component" value="Unassembled WGS sequence"/>
</dbReference>
<comment type="caution">
    <text evidence="6">The sequence shown here is derived from an EMBL/GenBank/DDBJ whole genome shotgun (WGS) entry which is preliminary data.</text>
</comment>
<evidence type="ECO:0000256" key="4">
    <source>
        <dbReference type="ARBA" id="ARBA00023172"/>
    </source>
</evidence>
<dbReference type="GO" id="GO:0006310">
    <property type="term" value="P:DNA recombination"/>
    <property type="evidence" value="ECO:0007669"/>
    <property type="project" value="UniProtKB-KW"/>
</dbReference>
<proteinExistence type="inferred from homology"/>
<evidence type="ECO:0000259" key="5">
    <source>
        <dbReference type="PROSITE" id="PS51898"/>
    </source>
</evidence>
<dbReference type="PANTHER" id="PTHR30349">
    <property type="entry name" value="PHAGE INTEGRASE-RELATED"/>
    <property type="match status" value="1"/>
</dbReference>
<dbReference type="Gene3D" id="1.10.443.10">
    <property type="entry name" value="Intergrase catalytic core"/>
    <property type="match status" value="1"/>
</dbReference>
<keyword evidence="2" id="KW-0229">DNA integration</keyword>
<keyword evidence="7" id="KW-1185">Reference proteome</keyword>
<organism evidence="6 7">
    <name type="scientific">Paraburkholderia lacunae</name>
    <dbReference type="NCBI Taxonomy" id="2211104"/>
    <lineage>
        <taxon>Bacteria</taxon>
        <taxon>Pseudomonadati</taxon>
        <taxon>Pseudomonadota</taxon>
        <taxon>Betaproteobacteria</taxon>
        <taxon>Burkholderiales</taxon>
        <taxon>Burkholderiaceae</taxon>
        <taxon>Paraburkholderia</taxon>
    </lineage>
</organism>
<evidence type="ECO:0000256" key="3">
    <source>
        <dbReference type="ARBA" id="ARBA00023125"/>
    </source>
</evidence>
<sequence length="459" mass="53158">MFVSVKARVLTDETSVYTEIPALLTASGVLEPLIDYFLHRNHDRSLEWMRKVTRSIRLFLEYLQANPTERDPHCLFQNFAQRLYTGTCNRETGIDSTGLCWSPRSPHDAARIITHLTDFFDWLGEVRSEESKINPRYAGGVFDRQTDEAAYQYRRNKAFLGHTWAANATMQSIGHRVRYRNLPTVDQGEPPVFPEDQFEDLLFKGFCTGDRYDYRGILITLLLHGAGFRESEPFHLYVQDVFPDPSSPRQAKVLIHHPHYGAAPSDWRDDRRQQKKSNRAEYLAHHFGLVPRTDLMDRRHAGWKGGMHDGAYYKQAYWFVPEYGEWFLELWHRYLKQVARFDRDHPFAFVNLKREPFGAMYTLTQYNKAHAAACRRIGLNVGKALGTTPHGHRHAYGQRLKRAGIDKALIRRFMHHSSIESQEIYTRASAREARIALDAAVRRLQGDPVVSHPGPAYPC</sequence>
<dbReference type="InterPro" id="IPR011010">
    <property type="entry name" value="DNA_brk_join_enz"/>
</dbReference>
<evidence type="ECO:0000256" key="1">
    <source>
        <dbReference type="ARBA" id="ARBA00008857"/>
    </source>
</evidence>
<dbReference type="InterPro" id="IPR013762">
    <property type="entry name" value="Integrase-like_cat_sf"/>
</dbReference>
<dbReference type="OrthoDB" id="2078692at2"/>
<gene>
    <name evidence="6" type="ORF">DLM46_16945</name>
</gene>
<dbReference type="EMBL" id="QHKS01000010">
    <property type="protein sequence ID" value="RDK01508.1"/>
    <property type="molecule type" value="Genomic_DNA"/>
</dbReference>
<dbReference type="RefSeq" id="WP_115101905.1">
    <property type="nucleotide sequence ID" value="NZ_QHKS01000010.1"/>
</dbReference>
<dbReference type="AlphaFoldDB" id="A0A370N7M6"/>
<evidence type="ECO:0000256" key="2">
    <source>
        <dbReference type="ARBA" id="ARBA00022908"/>
    </source>
</evidence>
<feature type="domain" description="Tyr recombinase" evidence="5">
    <location>
        <begin position="188"/>
        <end position="438"/>
    </location>
</feature>
<dbReference type="GO" id="GO:0015074">
    <property type="term" value="P:DNA integration"/>
    <property type="evidence" value="ECO:0007669"/>
    <property type="project" value="UniProtKB-KW"/>
</dbReference>
<name>A0A370N7M6_9BURK</name>
<keyword evidence="3" id="KW-0238">DNA-binding</keyword>
<dbReference type="PANTHER" id="PTHR30349:SF41">
    <property type="entry name" value="INTEGRASE_RECOMBINASE PROTEIN MJ0367-RELATED"/>
    <property type="match status" value="1"/>
</dbReference>
<evidence type="ECO:0000313" key="6">
    <source>
        <dbReference type="EMBL" id="RDK01508.1"/>
    </source>
</evidence>
<reference evidence="7" key="1">
    <citation type="submission" date="2018-05" db="EMBL/GenBank/DDBJ databases">
        <authorList>
            <person name="Feng T."/>
        </authorList>
    </citation>
    <scope>NUCLEOTIDE SEQUENCE [LARGE SCALE GENOMIC DNA]</scope>
    <source>
        <strain evidence="7">S27</strain>
    </source>
</reference>
<accession>A0A370N7M6</accession>
<comment type="similarity">
    <text evidence="1">Belongs to the 'phage' integrase family.</text>
</comment>
<evidence type="ECO:0000313" key="7">
    <source>
        <dbReference type="Proteomes" id="UP000254875"/>
    </source>
</evidence>
<protein>
    <submittedName>
        <fullName evidence="6">Site-specific integrase</fullName>
    </submittedName>
</protein>
<keyword evidence="4" id="KW-0233">DNA recombination</keyword>
<dbReference type="SUPFAM" id="SSF56349">
    <property type="entry name" value="DNA breaking-rejoining enzymes"/>
    <property type="match status" value="1"/>
</dbReference>
<dbReference type="InterPro" id="IPR002104">
    <property type="entry name" value="Integrase_catalytic"/>
</dbReference>
<dbReference type="PROSITE" id="PS51898">
    <property type="entry name" value="TYR_RECOMBINASE"/>
    <property type="match status" value="1"/>
</dbReference>
<dbReference type="GO" id="GO:0003677">
    <property type="term" value="F:DNA binding"/>
    <property type="evidence" value="ECO:0007669"/>
    <property type="project" value="UniProtKB-KW"/>
</dbReference>
<dbReference type="NCBIfam" id="NF040693">
    <property type="entry name" value="recomb_GmtY"/>
    <property type="match status" value="1"/>
</dbReference>
<dbReference type="CDD" id="cd00397">
    <property type="entry name" value="DNA_BRE_C"/>
    <property type="match status" value="1"/>
</dbReference>
<dbReference type="Pfam" id="PF00589">
    <property type="entry name" value="Phage_integrase"/>
    <property type="match status" value="1"/>
</dbReference>
<dbReference type="InterPro" id="IPR050090">
    <property type="entry name" value="Tyrosine_recombinase_XerCD"/>
</dbReference>